<name>A0ABQ9XI13_9EUKA</name>
<feature type="region of interest" description="Disordered" evidence="1">
    <location>
        <begin position="1"/>
        <end position="31"/>
    </location>
</feature>
<gene>
    <name evidence="2" type="ORF">BLNAU_12937</name>
</gene>
<comment type="caution">
    <text evidence="2">The sequence shown here is derived from an EMBL/GenBank/DDBJ whole genome shotgun (WGS) entry which is preliminary data.</text>
</comment>
<protein>
    <submittedName>
        <fullName evidence="2">Uncharacterized protein</fullName>
    </submittedName>
</protein>
<dbReference type="EMBL" id="JARBJD010000108">
    <property type="protein sequence ID" value="KAK2952086.1"/>
    <property type="molecule type" value="Genomic_DNA"/>
</dbReference>
<evidence type="ECO:0000313" key="2">
    <source>
        <dbReference type="EMBL" id="KAK2952086.1"/>
    </source>
</evidence>
<feature type="compositionally biased region" description="Basic residues" evidence="1">
    <location>
        <begin position="85"/>
        <end position="94"/>
    </location>
</feature>
<proteinExistence type="predicted"/>
<evidence type="ECO:0000313" key="3">
    <source>
        <dbReference type="Proteomes" id="UP001281761"/>
    </source>
</evidence>
<evidence type="ECO:0000256" key="1">
    <source>
        <dbReference type="SAM" id="MobiDB-lite"/>
    </source>
</evidence>
<feature type="region of interest" description="Disordered" evidence="1">
    <location>
        <begin position="64"/>
        <end position="94"/>
    </location>
</feature>
<dbReference type="Proteomes" id="UP001281761">
    <property type="component" value="Unassembled WGS sequence"/>
</dbReference>
<keyword evidence="3" id="KW-1185">Reference proteome</keyword>
<organism evidence="2 3">
    <name type="scientific">Blattamonas nauphoetae</name>
    <dbReference type="NCBI Taxonomy" id="2049346"/>
    <lineage>
        <taxon>Eukaryota</taxon>
        <taxon>Metamonada</taxon>
        <taxon>Preaxostyla</taxon>
        <taxon>Oxymonadida</taxon>
        <taxon>Blattamonas</taxon>
    </lineage>
</organism>
<feature type="compositionally biased region" description="Basic and acidic residues" evidence="1">
    <location>
        <begin position="65"/>
        <end position="84"/>
    </location>
</feature>
<reference evidence="2 3" key="1">
    <citation type="journal article" date="2022" name="bioRxiv">
        <title>Genomics of Preaxostyla Flagellates Illuminates Evolutionary Transitions and the Path Towards Mitochondrial Loss.</title>
        <authorList>
            <person name="Novak L.V.F."/>
            <person name="Treitli S.C."/>
            <person name="Pyrih J."/>
            <person name="Halakuc P."/>
            <person name="Pipaliya S.V."/>
            <person name="Vacek V."/>
            <person name="Brzon O."/>
            <person name="Soukal P."/>
            <person name="Eme L."/>
            <person name="Dacks J.B."/>
            <person name="Karnkowska A."/>
            <person name="Elias M."/>
            <person name="Hampl V."/>
        </authorList>
    </citation>
    <scope>NUCLEOTIDE SEQUENCE [LARGE SCALE GENOMIC DNA]</scope>
    <source>
        <strain evidence="2">NAU3</strain>
        <tissue evidence="2">Gut</tissue>
    </source>
</reference>
<accession>A0ABQ9XI13</accession>
<sequence>MQSNNFDSLSEPEGSFFQILRQPASTPEATKTPEIQIEVEDVPVPPPVQTGNPSSLKLAQARRAIQQEKPPELRRQRADSETKKVAAKAKRHLR</sequence>